<dbReference type="AlphaFoldDB" id="A0A2P5VQM5"/>
<accession>A0A2P5VQM5</accession>
<name>A0A2P5VQM5_GOSBA</name>
<dbReference type="EMBL" id="KZ671469">
    <property type="protein sequence ID" value="PPR81145.1"/>
    <property type="molecule type" value="Genomic_DNA"/>
</dbReference>
<proteinExistence type="predicted"/>
<protein>
    <submittedName>
        <fullName evidence="1">Uncharacterized protein</fullName>
    </submittedName>
</protein>
<dbReference type="OrthoDB" id="262547at2759"/>
<gene>
    <name evidence="1" type="ORF">GOBAR_AA39573</name>
</gene>
<reference evidence="1 2" key="1">
    <citation type="submission" date="2015-01" db="EMBL/GenBank/DDBJ databases">
        <title>Genome of allotetraploid Gossypium barbadense reveals genomic plasticity and fiber elongation in cotton evolution.</title>
        <authorList>
            <person name="Chen X."/>
            <person name="Liu X."/>
            <person name="Zhao B."/>
            <person name="Zheng H."/>
            <person name="Hu Y."/>
            <person name="Lu G."/>
            <person name="Yang C."/>
            <person name="Chen J."/>
            <person name="Shan C."/>
            <person name="Zhang L."/>
            <person name="Zhou Y."/>
            <person name="Wang L."/>
            <person name="Guo W."/>
            <person name="Bai Y."/>
            <person name="Ruan J."/>
            <person name="Shangguan X."/>
            <person name="Mao Y."/>
            <person name="Jiang J."/>
            <person name="Zhu Y."/>
            <person name="Lei J."/>
            <person name="Kang H."/>
            <person name="Chen S."/>
            <person name="He X."/>
            <person name="Wang R."/>
            <person name="Wang Y."/>
            <person name="Chen J."/>
            <person name="Wang L."/>
            <person name="Yu S."/>
            <person name="Wang B."/>
            <person name="Wei J."/>
            <person name="Song S."/>
            <person name="Lu X."/>
            <person name="Gao Z."/>
            <person name="Gu W."/>
            <person name="Deng X."/>
            <person name="Ma D."/>
            <person name="Wang S."/>
            <person name="Liang W."/>
            <person name="Fang L."/>
            <person name="Cai C."/>
            <person name="Zhu X."/>
            <person name="Zhou B."/>
            <person name="Zhang Y."/>
            <person name="Chen Z."/>
            <person name="Xu S."/>
            <person name="Zhu R."/>
            <person name="Wang S."/>
            <person name="Zhang T."/>
            <person name="Zhao G."/>
        </authorList>
    </citation>
    <scope>NUCLEOTIDE SEQUENCE [LARGE SCALE GENOMIC DNA]</scope>
    <source>
        <strain evidence="2">cv. Xinhai21</strain>
        <tissue evidence="1">Leaf</tissue>
    </source>
</reference>
<organism evidence="1 2">
    <name type="scientific">Gossypium barbadense</name>
    <name type="common">Sea Island cotton</name>
    <name type="synonym">Hibiscus barbadensis</name>
    <dbReference type="NCBI Taxonomy" id="3634"/>
    <lineage>
        <taxon>Eukaryota</taxon>
        <taxon>Viridiplantae</taxon>
        <taxon>Streptophyta</taxon>
        <taxon>Embryophyta</taxon>
        <taxon>Tracheophyta</taxon>
        <taxon>Spermatophyta</taxon>
        <taxon>Magnoliopsida</taxon>
        <taxon>eudicotyledons</taxon>
        <taxon>Gunneridae</taxon>
        <taxon>Pentapetalae</taxon>
        <taxon>rosids</taxon>
        <taxon>malvids</taxon>
        <taxon>Malvales</taxon>
        <taxon>Malvaceae</taxon>
        <taxon>Malvoideae</taxon>
        <taxon>Gossypium</taxon>
    </lineage>
</organism>
<evidence type="ECO:0000313" key="1">
    <source>
        <dbReference type="EMBL" id="PPR81145.1"/>
    </source>
</evidence>
<evidence type="ECO:0000313" key="2">
    <source>
        <dbReference type="Proteomes" id="UP000239757"/>
    </source>
</evidence>
<dbReference type="Proteomes" id="UP000239757">
    <property type="component" value="Unassembled WGS sequence"/>
</dbReference>
<sequence>MGHHRTGLSIEWDIPEWNKHDKWQAFKLATLSGFAEPLGVVIVAYLFLSSISPEILEGLLGSGLSYHQSRST</sequence>